<reference evidence="2 3" key="1">
    <citation type="submission" date="2022-07" db="EMBL/GenBank/DDBJ databases">
        <title>Genome-wide signatures of adaptation to extreme environments.</title>
        <authorList>
            <person name="Cho C.H."/>
            <person name="Yoon H.S."/>
        </authorList>
    </citation>
    <scope>NUCLEOTIDE SEQUENCE [LARGE SCALE GENOMIC DNA]</scope>
    <source>
        <strain evidence="2 3">108.79 E11</strain>
    </source>
</reference>
<feature type="coiled-coil region" evidence="1">
    <location>
        <begin position="91"/>
        <end position="118"/>
    </location>
</feature>
<dbReference type="EMBL" id="JANCYU010000018">
    <property type="protein sequence ID" value="KAK4523636.1"/>
    <property type="molecule type" value="Genomic_DNA"/>
</dbReference>
<dbReference type="AlphaFoldDB" id="A0AAV9I8G4"/>
<name>A0AAV9I8G4_9RHOD</name>
<proteinExistence type="predicted"/>
<evidence type="ECO:0000313" key="3">
    <source>
        <dbReference type="Proteomes" id="UP001300502"/>
    </source>
</evidence>
<keyword evidence="3" id="KW-1185">Reference proteome</keyword>
<sequence length="132" mass="15346">MQQQQQAMLDRLLSKSIAKQKLLESIALDEQHSEILEDRARLNKRALEVLKTSSEDRETMFSLGRETFAMLPNHLVQSLLTAEDPQLWEQIENIQRKLPEKRQQLELLEEEIARLTEELLRSSPVNAPTKTV</sequence>
<evidence type="ECO:0000313" key="2">
    <source>
        <dbReference type="EMBL" id="KAK4523636.1"/>
    </source>
</evidence>
<gene>
    <name evidence="2" type="ORF">GAYE_PCTG71G1532</name>
</gene>
<comment type="caution">
    <text evidence="2">The sequence shown here is derived from an EMBL/GenBank/DDBJ whole genome shotgun (WGS) entry which is preliminary data.</text>
</comment>
<evidence type="ECO:0000256" key="1">
    <source>
        <dbReference type="SAM" id="Coils"/>
    </source>
</evidence>
<protein>
    <recommendedName>
        <fullName evidence="4">Prefoldin subunit</fullName>
    </recommendedName>
</protein>
<dbReference type="Proteomes" id="UP001300502">
    <property type="component" value="Unassembled WGS sequence"/>
</dbReference>
<accession>A0AAV9I8G4</accession>
<organism evidence="2 3">
    <name type="scientific">Galdieria yellowstonensis</name>
    <dbReference type="NCBI Taxonomy" id="3028027"/>
    <lineage>
        <taxon>Eukaryota</taxon>
        <taxon>Rhodophyta</taxon>
        <taxon>Bangiophyceae</taxon>
        <taxon>Galdieriales</taxon>
        <taxon>Galdieriaceae</taxon>
        <taxon>Galdieria</taxon>
    </lineage>
</organism>
<evidence type="ECO:0008006" key="4">
    <source>
        <dbReference type="Google" id="ProtNLM"/>
    </source>
</evidence>
<keyword evidence="1" id="KW-0175">Coiled coil</keyword>